<evidence type="ECO:0000256" key="1">
    <source>
        <dbReference type="SAM" id="Coils"/>
    </source>
</evidence>
<dbReference type="EMBL" id="BQNB010013144">
    <property type="protein sequence ID" value="GJT12403.1"/>
    <property type="molecule type" value="Genomic_DNA"/>
</dbReference>
<evidence type="ECO:0000313" key="3">
    <source>
        <dbReference type="EMBL" id="GJT12403.1"/>
    </source>
</evidence>
<organism evidence="3 4">
    <name type="scientific">Tanacetum coccineum</name>
    <dbReference type="NCBI Taxonomy" id="301880"/>
    <lineage>
        <taxon>Eukaryota</taxon>
        <taxon>Viridiplantae</taxon>
        <taxon>Streptophyta</taxon>
        <taxon>Embryophyta</taxon>
        <taxon>Tracheophyta</taxon>
        <taxon>Spermatophyta</taxon>
        <taxon>Magnoliopsida</taxon>
        <taxon>eudicotyledons</taxon>
        <taxon>Gunneridae</taxon>
        <taxon>Pentapetalae</taxon>
        <taxon>asterids</taxon>
        <taxon>campanulids</taxon>
        <taxon>Asterales</taxon>
        <taxon>Asteraceae</taxon>
        <taxon>Asteroideae</taxon>
        <taxon>Anthemideae</taxon>
        <taxon>Anthemidinae</taxon>
        <taxon>Tanacetum</taxon>
    </lineage>
</organism>
<protein>
    <submittedName>
        <fullName evidence="3">Uncharacterized protein</fullName>
    </submittedName>
</protein>
<feature type="coiled-coil region" evidence="1">
    <location>
        <begin position="133"/>
        <end position="174"/>
    </location>
</feature>
<dbReference type="Proteomes" id="UP001151760">
    <property type="component" value="Unassembled WGS sequence"/>
</dbReference>
<keyword evidence="4" id="KW-1185">Reference proteome</keyword>
<comment type="caution">
    <text evidence="3">The sequence shown here is derived from an EMBL/GenBank/DDBJ whole genome shotgun (WGS) entry which is preliminary data.</text>
</comment>
<reference evidence="3" key="1">
    <citation type="journal article" date="2022" name="Int. J. Mol. Sci.">
        <title>Draft Genome of Tanacetum Coccineum: Genomic Comparison of Closely Related Tanacetum-Family Plants.</title>
        <authorList>
            <person name="Yamashiro T."/>
            <person name="Shiraishi A."/>
            <person name="Nakayama K."/>
            <person name="Satake H."/>
        </authorList>
    </citation>
    <scope>NUCLEOTIDE SEQUENCE</scope>
</reference>
<gene>
    <name evidence="3" type="ORF">Tco_0859445</name>
</gene>
<keyword evidence="1" id="KW-0175">Coiled coil</keyword>
<evidence type="ECO:0000313" key="4">
    <source>
        <dbReference type="Proteomes" id="UP001151760"/>
    </source>
</evidence>
<sequence length="807" mass="92095">MADLKFTDTHNLVALLSKPAKSEGFEQIVDFLNANPINYAITLQALVDRKKVVITESTIRRDLHLEDAEGTDCLPTATIFKELTRLGKPKRKDTEIPQPSGPTINVVDEDVNEENVSKHSNDPLLSGEDSIKLNELIELCTKLQQRVLDLENIKTSQAQEITSLKRRVKRLKKKKRSRTRGLKRLYKVGLSARVESSDDEGVLDAEEVFTEQDVAEKEVSTADPVTTTGKVVSTTNVEVSTASPTEATIADELTLAQTLIEFKSAKPKVKGVLNLIRRRGLQERERDQKEQEANVALIEEWNDIQAKIEVDQLLAERLQAREQEELTVEERAKLFQQLLEKTRKFFVAKRVEEKRNKPPTKSQKRSSMTTYLKNMAGYKHNQMKNKIFNDIQKLFEKEMKRVNTFVDMDTELVEGTKMEESSKKAEIAKESSSKRAGDELEQESAKKQKVDVEKETTKPPSIVDWKIIKEGKIGNYQIIRADGSSKRYSSIIQMLKSFDRENLETLWKLVKAKNGSTRPEERYKRVLWGDLKTMLEFIHIFMMVEKRYPLTPATITGMLNRKLQVTTADRVTTAERLQLLKDKDYLEIKITYKDKILISFVMLAIGTKIGLLPPKLGTVGGVKRSMTMREFILALGLYTVEEMNNNLFEFFRNACVRNRPNDYNPTAYFIDISTQNHYDTKHPPSYTTIKNPICCLVHRLLTLSVTGRYNAKEKVALEDLFFLHSMDRGDIVDVPWNEAKRVTLGQDTMLLNVEKLVELGICRFNGLGQGELVDDKLNDSVDEVAIAEARRAQDEQGGVRHHPNMIG</sequence>
<feature type="region of interest" description="Disordered" evidence="2">
    <location>
        <begin position="416"/>
        <end position="455"/>
    </location>
</feature>
<name>A0ABQ5BF02_9ASTR</name>
<proteinExistence type="predicted"/>
<reference evidence="3" key="2">
    <citation type="submission" date="2022-01" db="EMBL/GenBank/DDBJ databases">
        <authorList>
            <person name="Yamashiro T."/>
            <person name="Shiraishi A."/>
            <person name="Satake H."/>
            <person name="Nakayama K."/>
        </authorList>
    </citation>
    <scope>NUCLEOTIDE SEQUENCE</scope>
</reference>
<accession>A0ABQ5BF02</accession>
<evidence type="ECO:0000256" key="2">
    <source>
        <dbReference type="SAM" id="MobiDB-lite"/>
    </source>
</evidence>